<dbReference type="Proteomes" id="UP000612585">
    <property type="component" value="Unassembled WGS sequence"/>
</dbReference>
<keyword evidence="3" id="KW-1185">Reference proteome</keyword>
<evidence type="ECO:0000313" key="3">
    <source>
        <dbReference type="Proteomes" id="UP000612585"/>
    </source>
</evidence>
<dbReference type="AlphaFoldDB" id="A0A8J4E399"/>
<dbReference type="EMBL" id="BOPG01000033">
    <property type="protein sequence ID" value="GIJ57792.1"/>
    <property type="molecule type" value="Genomic_DNA"/>
</dbReference>
<evidence type="ECO:0000313" key="2">
    <source>
        <dbReference type="EMBL" id="GIJ57792.1"/>
    </source>
</evidence>
<dbReference type="Gene3D" id="3.10.450.50">
    <property type="match status" value="1"/>
</dbReference>
<evidence type="ECO:0000259" key="1">
    <source>
        <dbReference type="Pfam" id="PF12680"/>
    </source>
</evidence>
<feature type="domain" description="SnoaL-like" evidence="1">
    <location>
        <begin position="10"/>
        <end position="98"/>
    </location>
</feature>
<reference evidence="2" key="1">
    <citation type="submission" date="2021-01" db="EMBL/GenBank/DDBJ databases">
        <title>Whole genome shotgun sequence of Virgisporangium aurantiacum NBRC 16421.</title>
        <authorList>
            <person name="Komaki H."/>
            <person name="Tamura T."/>
        </authorList>
    </citation>
    <scope>NUCLEOTIDE SEQUENCE</scope>
    <source>
        <strain evidence="2">NBRC 16421</strain>
    </source>
</reference>
<organism evidence="2 3">
    <name type="scientific">Virgisporangium aurantiacum</name>
    <dbReference type="NCBI Taxonomy" id="175570"/>
    <lineage>
        <taxon>Bacteria</taxon>
        <taxon>Bacillati</taxon>
        <taxon>Actinomycetota</taxon>
        <taxon>Actinomycetes</taxon>
        <taxon>Micromonosporales</taxon>
        <taxon>Micromonosporaceae</taxon>
        <taxon>Virgisporangium</taxon>
    </lineage>
</organism>
<gene>
    <name evidence="2" type="ORF">Vau01_053080</name>
</gene>
<dbReference type="InterPro" id="IPR032710">
    <property type="entry name" value="NTF2-like_dom_sf"/>
</dbReference>
<sequence length="112" mass="12132">MSPEEIVDGQLAAYNAGDLDAFLDHFVENVPVLSFPSGEELADRSGAAFRERFRAVFADSPGVTATLVTRVVKGNVVVDQENITSPASGEVRTVVAMYEVGPARIERMWFVA</sequence>
<dbReference type="Pfam" id="PF12680">
    <property type="entry name" value="SnoaL_2"/>
    <property type="match status" value="1"/>
</dbReference>
<accession>A0A8J4E399</accession>
<proteinExistence type="predicted"/>
<protein>
    <recommendedName>
        <fullName evidence="1">SnoaL-like domain-containing protein</fullName>
    </recommendedName>
</protein>
<dbReference type="InterPro" id="IPR037401">
    <property type="entry name" value="SnoaL-like"/>
</dbReference>
<comment type="caution">
    <text evidence="2">The sequence shown here is derived from an EMBL/GenBank/DDBJ whole genome shotgun (WGS) entry which is preliminary data.</text>
</comment>
<dbReference type="SUPFAM" id="SSF54427">
    <property type="entry name" value="NTF2-like"/>
    <property type="match status" value="1"/>
</dbReference>
<dbReference type="RefSeq" id="WP_203997485.1">
    <property type="nucleotide sequence ID" value="NZ_BOPG01000033.1"/>
</dbReference>
<name>A0A8J4E399_9ACTN</name>